<evidence type="ECO:0000313" key="2">
    <source>
        <dbReference type="Proteomes" id="UP001202248"/>
    </source>
</evidence>
<accession>A0ABS9SM68</accession>
<reference evidence="1 2" key="1">
    <citation type="submission" date="2022-02" db="EMBL/GenBank/DDBJ databases">
        <authorList>
            <person name="Min J."/>
        </authorList>
    </citation>
    <scope>NUCLEOTIDE SEQUENCE [LARGE SCALE GENOMIC DNA]</scope>
    <source>
        <strain evidence="1 2">GR10-1</strain>
    </source>
</reference>
<proteinExistence type="predicted"/>
<name>A0ABS9SM68_9BACT</name>
<protein>
    <submittedName>
        <fullName evidence="1">Uncharacterized protein</fullName>
    </submittedName>
</protein>
<keyword evidence="2" id="KW-1185">Reference proteome</keyword>
<dbReference type="EMBL" id="JAKWBL010000003">
    <property type="protein sequence ID" value="MCH5599361.1"/>
    <property type="molecule type" value="Genomic_DNA"/>
</dbReference>
<sequence>MSKSDVIDRFGKPYKKEFFTDANGATLERLQYARFVLGNLYEVYFLEFDNDKLISMYSPPYGALYQRSSIEPTP</sequence>
<comment type="caution">
    <text evidence="1">The sequence shown here is derived from an EMBL/GenBank/DDBJ whole genome shotgun (WGS) entry which is preliminary data.</text>
</comment>
<dbReference type="RefSeq" id="WP_240831189.1">
    <property type="nucleotide sequence ID" value="NZ_JAKWBL010000003.1"/>
</dbReference>
<evidence type="ECO:0000313" key="1">
    <source>
        <dbReference type="EMBL" id="MCH5599361.1"/>
    </source>
</evidence>
<organism evidence="1 2">
    <name type="scientific">Niabella ginsengisoli</name>
    <dbReference type="NCBI Taxonomy" id="522298"/>
    <lineage>
        <taxon>Bacteria</taxon>
        <taxon>Pseudomonadati</taxon>
        <taxon>Bacteroidota</taxon>
        <taxon>Chitinophagia</taxon>
        <taxon>Chitinophagales</taxon>
        <taxon>Chitinophagaceae</taxon>
        <taxon>Niabella</taxon>
    </lineage>
</organism>
<gene>
    <name evidence="1" type="ORF">MKP09_16305</name>
</gene>
<dbReference type="Proteomes" id="UP001202248">
    <property type="component" value="Unassembled WGS sequence"/>
</dbReference>